<dbReference type="Gene3D" id="1.10.10.10">
    <property type="entry name" value="Winged helix-like DNA-binding domain superfamily/Winged helix DNA-binding domain"/>
    <property type="match status" value="1"/>
</dbReference>
<dbReference type="CDD" id="cd06170">
    <property type="entry name" value="LuxR_C_like"/>
    <property type="match status" value="1"/>
</dbReference>
<accession>A0AA44BE03</accession>
<keyword evidence="3" id="KW-0804">Transcription</keyword>
<dbReference type="InterPro" id="IPR000792">
    <property type="entry name" value="Tscrpt_reg_LuxR_C"/>
</dbReference>
<dbReference type="InterPro" id="IPR036388">
    <property type="entry name" value="WH-like_DNA-bd_sf"/>
</dbReference>
<dbReference type="PANTHER" id="PTHR44688:SF16">
    <property type="entry name" value="DNA-BINDING TRANSCRIPTIONAL ACTIVATOR DEVR_DOSR"/>
    <property type="match status" value="1"/>
</dbReference>
<dbReference type="EMBL" id="SUMG01000012">
    <property type="protein sequence ID" value="NBG88859.1"/>
    <property type="molecule type" value="Genomic_DNA"/>
</dbReference>
<dbReference type="Pfam" id="PF00196">
    <property type="entry name" value="GerE"/>
    <property type="match status" value="1"/>
</dbReference>
<name>A0AA44BE03_9CLOT</name>
<evidence type="ECO:0000256" key="2">
    <source>
        <dbReference type="ARBA" id="ARBA00023125"/>
    </source>
</evidence>
<dbReference type="Proteomes" id="UP000449710">
    <property type="component" value="Unassembled WGS sequence"/>
</dbReference>
<keyword evidence="1" id="KW-0805">Transcription regulation</keyword>
<evidence type="ECO:0000256" key="1">
    <source>
        <dbReference type="ARBA" id="ARBA00023015"/>
    </source>
</evidence>
<gene>
    <name evidence="5" type="ORF">ISALK_10140</name>
</gene>
<dbReference type="PRINTS" id="PR00038">
    <property type="entry name" value="HTHLUXR"/>
</dbReference>
<dbReference type="AlphaFoldDB" id="A0AA44BE03"/>
<keyword evidence="2" id="KW-0238">DNA-binding</keyword>
<organism evidence="5 6">
    <name type="scientific">Isachenkonia alkalipeptolytica</name>
    <dbReference type="NCBI Taxonomy" id="2565777"/>
    <lineage>
        <taxon>Bacteria</taxon>
        <taxon>Bacillati</taxon>
        <taxon>Bacillota</taxon>
        <taxon>Clostridia</taxon>
        <taxon>Eubacteriales</taxon>
        <taxon>Clostridiaceae</taxon>
        <taxon>Isachenkonia</taxon>
    </lineage>
</organism>
<dbReference type="PROSITE" id="PS00622">
    <property type="entry name" value="HTH_LUXR_1"/>
    <property type="match status" value="1"/>
</dbReference>
<evidence type="ECO:0000259" key="4">
    <source>
        <dbReference type="PROSITE" id="PS50043"/>
    </source>
</evidence>
<dbReference type="SMART" id="SM00421">
    <property type="entry name" value="HTH_LUXR"/>
    <property type="match status" value="1"/>
</dbReference>
<evidence type="ECO:0000313" key="6">
    <source>
        <dbReference type="Proteomes" id="UP000449710"/>
    </source>
</evidence>
<dbReference type="InterPro" id="IPR016032">
    <property type="entry name" value="Sig_transdc_resp-reg_C-effctor"/>
</dbReference>
<keyword evidence="6" id="KW-1185">Reference proteome</keyword>
<feature type="domain" description="HTH luxR-type" evidence="4">
    <location>
        <begin position="303"/>
        <end position="368"/>
    </location>
</feature>
<dbReference type="GO" id="GO:0003677">
    <property type="term" value="F:DNA binding"/>
    <property type="evidence" value="ECO:0007669"/>
    <property type="project" value="UniProtKB-KW"/>
</dbReference>
<dbReference type="SUPFAM" id="SSF46894">
    <property type="entry name" value="C-terminal effector domain of the bipartite response regulators"/>
    <property type="match status" value="1"/>
</dbReference>
<evidence type="ECO:0000313" key="5">
    <source>
        <dbReference type="EMBL" id="NBG88859.1"/>
    </source>
</evidence>
<reference evidence="5 6" key="1">
    <citation type="submission" date="2019-04" db="EMBL/GenBank/DDBJ databases">
        <title>Isachenkonia alkalipeptolytica gen. nov. sp. nov. a new anaerobic, alkiliphilic organothrophic bacterium capable to reduce synthesized ferrihydrite isolated from a soda lake.</title>
        <authorList>
            <person name="Toshchakov S.V."/>
            <person name="Zavarzina D.G."/>
            <person name="Zhilina T.N."/>
            <person name="Kostrikina N.A."/>
            <person name="Kublanov I.V."/>
        </authorList>
    </citation>
    <scope>NUCLEOTIDE SEQUENCE [LARGE SCALE GENOMIC DNA]</scope>
    <source>
        <strain evidence="5 6">Z-1701</strain>
    </source>
</reference>
<protein>
    <submittedName>
        <fullName evidence="5">Helix-turn-helix transcriptional regulator</fullName>
    </submittedName>
</protein>
<sequence>MRQEKVNNMDFFSEMSEHQISSSEFFSYVLLDSLGRNFGLTNVVIAYFDTNGEFLSWINSEGLLVDGKEHPYRSYFKNDQIRDKIYKEAVSDDLTYFNVNPRLYKSTDLIEPGNYDQSPYVAFIEENFQAHYSMSLAFGINAYIQVVFLKSSEEGDFTDQEADLLEKIYVYIANSYKNFKKHEQAKIVLNIQNEIIASGEKAYLITDKFMNVMSYNENAIECLKEVYGPWVVEQIKSTKSCTWLPFLLGDEDDKLGKEGVQIREIKGYIFRIYIHDQGYSNGIIDRYRWITISGKTKEKLKRNPKKIRILTPAEQRVAELMYDGLTYKAIAEELVVSYHTVKKHVQNIYTKCGVNSRFELYKLLEDKKE</sequence>
<dbReference type="PROSITE" id="PS50043">
    <property type="entry name" value="HTH_LUXR_2"/>
    <property type="match status" value="1"/>
</dbReference>
<comment type="caution">
    <text evidence="5">The sequence shown here is derived from an EMBL/GenBank/DDBJ whole genome shotgun (WGS) entry which is preliminary data.</text>
</comment>
<evidence type="ECO:0000256" key="3">
    <source>
        <dbReference type="ARBA" id="ARBA00023163"/>
    </source>
</evidence>
<dbReference type="RefSeq" id="WP_160721918.1">
    <property type="nucleotide sequence ID" value="NZ_SUMG01000012.1"/>
</dbReference>
<dbReference type="GO" id="GO:0006355">
    <property type="term" value="P:regulation of DNA-templated transcription"/>
    <property type="evidence" value="ECO:0007669"/>
    <property type="project" value="InterPro"/>
</dbReference>
<proteinExistence type="predicted"/>
<dbReference type="PANTHER" id="PTHR44688">
    <property type="entry name" value="DNA-BINDING TRANSCRIPTIONAL ACTIVATOR DEVR_DOSR"/>
    <property type="match status" value="1"/>
</dbReference>